<evidence type="ECO:0000313" key="10">
    <source>
        <dbReference type="Proteomes" id="UP001286456"/>
    </source>
</evidence>
<reference evidence="9" key="1">
    <citation type="journal article" date="2023" name="Mol. Phylogenet. Evol.">
        <title>Genome-scale phylogeny and comparative genomics of the fungal order Sordariales.</title>
        <authorList>
            <person name="Hensen N."/>
            <person name="Bonometti L."/>
            <person name="Westerberg I."/>
            <person name="Brannstrom I.O."/>
            <person name="Guillou S."/>
            <person name="Cros-Aarteil S."/>
            <person name="Calhoun S."/>
            <person name="Haridas S."/>
            <person name="Kuo A."/>
            <person name="Mondo S."/>
            <person name="Pangilinan J."/>
            <person name="Riley R."/>
            <person name="LaButti K."/>
            <person name="Andreopoulos B."/>
            <person name="Lipzen A."/>
            <person name="Chen C."/>
            <person name="Yan M."/>
            <person name="Daum C."/>
            <person name="Ng V."/>
            <person name="Clum A."/>
            <person name="Steindorff A."/>
            <person name="Ohm R.A."/>
            <person name="Martin F."/>
            <person name="Silar P."/>
            <person name="Natvig D.O."/>
            <person name="Lalanne C."/>
            <person name="Gautier V."/>
            <person name="Ament-Velasquez S.L."/>
            <person name="Kruys A."/>
            <person name="Hutchinson M.I."/>
            <person name="Powell A.J."/>
            <person name="Barry K."/>
            <person name="Miller A.N."/>
            <person name="Grigoriev I.V."/>
            <person name="Debuchy R."/>
            <person name="Gladieux P."/>
            <person name="Hiltunen Thoren M."/>
            <person name="Johannesson H."/>
        </authorList>
    </citation>
    <scope>NUCLEOTIDE SEQUENCE</scope>
    <source>
        <strain evidence="9">SMH4131-1</strain>
    </source>
</reference>
<comment type="similarity">
    <text evidence="2 8">Belongs to the cytochrome P450 family.</text>
</comment>
<dbReference type="InterPro" id="IPR050121">
    <property type="entry name" value="Cytochrome_P450_monoxygenase"/>
</dbReference>
<keyword evidence="5 7" id="KW-0408">Iron</keyword>
<dbReference type="InterPro" id="IPR002403">
    <property type="entry name" value="Cyt_P450_E_grp-IV"/>
</dbReference>
<dbReference type="GO" id="GO:0005506">
    <property type="term" value="F:iron ion binding"/>
    <property type="evidence" value="ECO:0007669"/>
    <property type="project" value="InterPro"/>
</dbReference>
<comment type="caution">
    <text evidence="9">The sequence shown here is derived from an EMBL/GenBank/DDBJ whole genome shotgun (WGS) entry which is preliminary data.</text>
</comment>
<evidence type="ECO:0000256" key="3">
    <source>
        <dbReference type="ARBA" id="ARBA00022617"/>
    </source>
</evidence>
<keyword evidence="3 7" id="KW-0349">Heme</keyword>
<accession>A0AAE0I8B5</accession>
<evidence type="ECO:0000313" key="9">
    <source>
        <dbReference type="EMBL" id="KAK3319551.1"/>
    </source>
</evidence>
<dbReference type="Gene3D" id="1.10.630.10">
    <property type="entry name" value="Cytochrome P450"/>
    <property type="match status" value="1"/>
</dbReference>
<dbReference type="PRINTS" id="PR00465">
    <property type="entry name" value="EP450IV"/>
</dbReference>
<reference evidence="9" key="2">
    <citation type="submission" date="2023-06" db="EMBL/GenBank/DDBJ databases">
        <authorList>
            <consortium name="Lawrence Berkeley National Laboratory"/>
            <person name="Haridas S."/>
            <person name="Hensen N."/>
            <person name="Bonometti L."/>
            <person name="Westerberg I."/>
            <person name="Brannstrom I.O."/>
            <person name="Guillou S."/>
            <person name="Cros-Aarteil S."/>
            <person name="Calhoun S."/>
            <person name="Kuo A."/>
            <person name="Mondo S."/>
            <person name="Pangilinan J."/>
            <person name="Riley R."/>
            <person name="Labutti K."/>
            <person name="Andreopoulos B."/>
            <person name="Lipzen A."/>
            <person name="Chen C."/>
            <person name="Yanf M."/>
            <person name="Daum C."/>
            <person name="Ng V."/>
            <person name="Clum A."/>
            <person name="Steindorff A."/>
            <person name="Ohm R."/>
            <person name="Martin F."/>
            <person name="Silar P."/>
            <person name="Natvig D."/>
            <person name="Lalanne C."/>
            <person name="Gautier V."/>
            <person name="Ament-Velasquez S.L."/>
            <person name="Kruys A."/>
            <person name="Hutchinson M.I."/>
            <person name="Powell A.J."/>
            <person name="Barry K."/>
            <person name="Miller A.N."/>
            <person name="Grigoriev I.V."/>
            <person name="Debuchy R."/>
            <person name="Gladieux P."/>
            <person name="Thoren M.H."/>
            <person name="Johannesson H."/>
        </authorList>
    </citation>
    <scope>NUCLEOTIDE SEQUENCE</scope>
    <source>
        <strain evidence="9">SMH4131-1</strain>
    </source>
</reference>
<evidence type="ECO:0000256" key="1">
    <source>
        <dbReference type="ARBA" id="ARBA00001971"/>
    </source>
</evidence>
<protein>
    <submittedName>
        <fullName evidence="9">Cytochrome P450</fullName>
    </submittedName>
</protein>
<evidence type="ECO:0000256" key="4">
    <source>
        <dbReference type="ARBA" id="ARBA00022723"/>
    </source>
</evidence>
<dbReference type="InterPro" id="IPR036396">
    <property type="entry name" value="Cyt_P450_sf"/>
</dbReference>
<dbReference type="Pfam" id="PF00067">
    <property type="entry name" value="p450"/>
    <property type="match status" value="1"/>
</dbReference>
<evidence type="ECO:0000256" key="7">
    <source>
        <dbReference type="PIRSR" id="PIRSR602403-1"/>
    </source>
</evidence>
<sequence length="483" mass="55125">MNFTLPTMLPGATLILQALLALFMGCTLYVCIYNRCLHPLANFPGPFLGSLTDWYLVYVICSVPTFGLELHKKYGPIVRLVPNLLSFSDPTLLPQIYHRSTDKPAFYGSWMFGHTASMFQSLKHADHYAKKRLVAPCCSMNAMKTHHEAKIDERIEEFCAKLSERSSATGRALDFSEHLRWFLSDVWSHLVYGKPYGPLAQGRDVNELLAAIQGVYSMSASAANFDRLMDRRRLESDLRNETLFFDGLDPKHNSREFQYSREDLRAEVITFTAATLDGVAAFISPFIDNLITHPAAYARLVEEIQAADRAGHLKKPVVAYDETTRLPFFMACINETLRRYAPAQTILPRLVSSPGYHLFGGKVYVPAGTQMGASPYIIHRDEAIFGADPDTWKPERWIQEESGMDARTHEAYIKKMEKYGMWWGYGDRECAGKYYAEMEMQKLCVELLRRFDIETPTPGKRFTHARWAVGMFWGQQLIFKGRN</sequence>
<dbReference type="InterPro" id="IPR001128">
    <property type="entry name" value="Cyt_P450"/>
</dbReference>
<keyword evidence="10" id="KW-1185">Reference proteome</keyword>
<keyword evidence="6 8" id="KW-0503">Monooxygenase</keyword>
<evidence type="ECO:0000256" key="8">
    <source>
        <dbReference type="RuleBase" id="RU000461"/>
    </source>
</evidence>
<dbReference type="GO" id="GO:0004497">
    <property type="term" value="F:monooxygenase activity"/>
    <property type="evidence" value="ECO:0007669"/>
    <property type="project" value="UniProtKB-KW"/>
</dbReference>
<dbReference type="EMBL" id="JAUEPO010000006">
    <property type="protein sequence ID" value="KAK3319551.1"/>
    <property type="molecule type" value="Genomic_DNA"/>
</dbReference>
<proteinExistence type="inferred from homology"/>
<dbReference type="PANTHER" id="PTHR24305">
    <property type="entry name" value="CYTOCHROME P450"/>
    <property type="match status" value="1"/>
</dbReference>
<gene>
    <name evidence="9" type="ORF">B0T19DRAFT_467087</name>
</gene>
<keyword evidence="4 7" id="KW-0479">Metal-binding</keyword>
<dbReference type="SUPFAM" id="SSF48264">
    <property type="entry name" value="Cytochrome P450"/>
    <property type="match status" value="1"/>
</dbReference>
<feature type="binding site" description="axial binding residue" evidence="7">
    <location>
        <position position="430"/>
    </location>
    <ligand>
        <name>heme</name>
        <dbReference type="ChEBI" id="CHEBI:30413"/>
    </ligand>
    <ligandPart>
        <name>Fe</name>
        <dbReference type="ChEBI" id="CHEBI:18248"/>
    </ligandPart>
</feature>
<dbReference type="GO" id="GO:0020037">
    <property type="term" value="F:heme binding"/>
    <property type="evidence" value="ECO:0007669"/>
    <property type="project" value="InterPro"/>
</dbReference>
<organism evidence="9 10">
    <name type="scientific">Cercophora scortea</name>
    <dbReference type="NCBI Taxonomy" id="314031"/>
    <lineage>
        <taxon>Eukaryota</taxon>
        <taxon>Fungi</taxon>
        <taxon>Dikarya</taxon>
        <taxon>Ascomycota</taxon>
        <taxon>Pezizomycotina</taxon>
        <taxon>Sordariomycetes</taxon>
        <taxon>Sordariomycetidae</taxon>
        <taxon>Sordariales</taxon>
        <taxon>Lasiosphaeriaceae</taxon>
        <taxon>Cercophora</taxon>
    </lineage>
</organism>
<dbReference type="PANTHER" id="PTHR24305:SF166">
    <property type="entry name" value="CYTOCHROME P450 12A4, MITOCHONDRIAL-RELATED"/>
    <property type="match status" value="1"/>
</dbReference>
<dbReference type="GO" id="GO:0016705">
    <property type="term" value="F:oxidoreductase activity, acting on paired donors, with incorporation or reduction of molecular oxygen"/>
    <property type="evidence" value="ECO:0007669"/>
    <property type="project" value="InterPro"/>
</dbReference>
<dbReference type="PROSITE" id="PS00086">
    <property type="entry name" value="CYTOCHROME_P450"/>
    <property type="match status" value="1"/>
</dbReference>
<evidence type="ECO:0000256" key="5">
    <source>
        <dbReference type="ARBA" id="ARBA00023004"/>
    </source>
</evidence>
<dbReference type="AlphaFoldDB" id="A0AAE0I8B5"/>
<dbReference type="Proteomes" id="UP001286456">
    <property type="component" value="Unassembled WGS sequence"/>
</dbReference>
<comment type="cofactor">
    <cofactor evidence="1 7">
        <name>heme</name>
        <dbReference type="ChEBI" id="CHEBI:30413"/>
    </cofactor>
</comment>
<dbReference type="InterPro" id="IPR017972">
    <property type="entry name" value="Cyt_P450_CS"/>
</dbReference>
<evidence type="ECO:0000256" key="6">
    <source>
        <dbReference type="ARBA" id="ARBA00023033"/>
    </source>
</evidence>
<keyword evidence="8" id="KW-0560">Oxidoreductase</keyword>
<evidence type="ECO:0000256" key="2">
    <source>
        <dbReference type="ARBA" id="ARBA00010617"/>
    </source>
</evidence>
<name>A0AAE0I8B5_9PEZI</name>